<dbReference type="InterPro" id="IPR036188">
    <property type="entry name" value="FAD/NAD-bd_sf"/>
</dbReference>
<proteinExistence type="inferred from homology"/>
<evidence type="ECO:0000256" key="5">
    <source>
        <dbReference type="PIRSR" id="PIRSR000137-2"/>
    </source>
</evidence>
<dbReference type="AlphaFoldDB" id="A0A4Q1KHY3"/>
<dbReference type="SUPFAM" id="SSF51905">
    <property type="entry name" value="FAD/NAD(P)-binding domain"/>
    <property type="match status" value="1"/>
</dbReference>
<feature type="binding site" evidence="5">
    <location>
        <position position="219"/>
    </location>
    <ligand>
        <name>FAD</name>
        <dbReference type="ChEBI" id="CHEBI:57692"/>
    </ligand>
</feature>
<evidence type="ECO:0000313" key="9">
    <source>
        <dbReference type="Proteomes" id="UP000290958"/>
    </source>
</evidence>
<name>A0A4Q1KHY3_9SPHN</name>
<dbReference type="EMBL" id="SBKP01000011">
    <property type="protein sequence ID" value="RXR27706.1"/>
    <property type="molecule type" value="Genomic_DNA"/>
</dbReference>
<keyword evidence="9" id="KW-1185">Reference proteome</keyword>
<evidence type="ECO:0000256" key="2">
    <source>
        <dbReference type="ARBA" id="ARBA00010790"/>
    </source>
</evidence>
<accession>A0A4Q1KHY3</accession>
<evidence type="ECO:0000256" key="1">
    <source>
        <dbReference type="ARBA" id="ARBA00001974"/>
    </source>
</evidence>
<dbReference type="PANTHER" id="PTHR11552:SF147">
    <property type="entry name" value="CHOLINE DEHYDROGENASE, MITOCHONDRIAL"/>
    <property type="match status" value="1"/>
</dbReference>
<dbReference type="OrthoDB" id="9785276at2"/>
<dbReference type="InterPro" id="IPR007867">
    <property type="entry name" value="GMC_OxRtase_C"/>
</dbReference>
<dbReference type="Pfam" id="PF05199">
    <property type="entry name" value="GMC_oxred_C"/>
    <property type="match status" value="1"/>
</dbReference>
<dbReference type="SUPFAM" id="SSF54373">
    <property type="entry name" value="FAD-linked reductases, C-terminal domain"/>
    <property type="match status" value="1"/>
</dbReference>
<feature type="domain" description="Glucose-methanol-choline oxidoreductase N-terminal" evidence="7">
    <location>
        <begin position="80"/>
        <end position="103"/>
    </location>
</feature>
<sequence>MAENFDYIIVGAGSSGCAVARRLSDNPASRVLLVESGGTNQSIFIKMAAGFAKIMGNPAYFWSFPVTPQPDRPLERHGYGKGLGGSSAVNGMWYLRGHPRDFDNWRAMGLPSWGWDDIAAAYKKIEDYRCAGADESRGTGGPLQITQSTYKSEVFDAIVAACNEQGVAWTDDICTPASSGVGRTQYTVDRRGKRASAYEAFLAPVRNRPNLKIMTDCTVKRILMDAGRAVAIECEVGGQSIRYCANREIILSAGVYRSPHLLMLSGIGPGAQLSELGIEVLQDLPAVGQNLCDHQKMGISFDLENHPGLNREFRGWRLARNALRYFATGTGPLARVGLPITAMVSSEGEPDWPDIQLAASPFAMRTVQEMAARPGSPISERPGITFAGFDLRPKGRGNVKLSSGDYRDAPLVDPRFWSDERDIAKARLLFGLLRRLAGASALSHYVGAERSPGAAVQCESEIMDALRRMTDPGLHGTGTCSMGVDHRNSVVGDDCRVHGVDGLRVVDCSIMPTPISGNTNAPAMAIGQRAAELIASGR</sequence>
<evidence type="ECO:0000256" key="4">
    <source>
        <dbReference type="ARBA" id="ARBA00022827"/>
    </source>
</evidence>
<evidence type="ECO:0000313" key="8">
    <source>
        <dbReference type="EMBL" id="RXR27706.1"/>
    </source>
</evidence>
<comment type="caution">
    <text evidence="8">The sequence shown here is derived from an EMBL/GenBank/DDBJ whole genome shotgun (WGS) entry which is preliminary data.</text>
</comment>
<dbReference type="Gene3D" id="3.30.560.10">
    <property type="entry name" value="Glucose Oxidase, domain 3"/>
    <property type="match status" value="1"/>
</dbReference>
<protein>
    <submittedName>
        <fullName evidence="8">Glucose-methanol-choline oxidoreductase</fullName>
    </submittedName>
</protein>
<reference evidence="9" key="1">
    <citation type="submission" date="2019-01" db="EMBL/GenBank/DDBJ databases">
        <title>Cytophagaceae bacterium strain CAR-16.</title>
        <authorList>
            <person name="Chen W.-M."/>
        </authorList>
    </citation>
    <scope>NUCLEOTIDE SEQUENCE [LARGE SCALE GENOMIC DNA]</scope>
    <source>
        <strain evidence="9">CHR27</strain>
    </source>
</reference>
<dbReference type="InterPro" id="IPR012132">
    <property type="entry name" value="GMC_OxRdtase"/>
</dbReference>
<comment type="similarity">
    <text evidence="2 6">Belongs to the GMC oxidoreductase family.</text>
</comment>
<evidence type="ECO:0000259" key="7">
    <source>
        <dbReference type="PROSITE" id="PS00623"/>
    </source>
</evidence>
<dbReference type="Pfam" id="PF00732">
    <property type="entry name" value="GMC_oxred_N"/>
    <property type="match status" value="1"/>
</dbReference>
<dbReference type="InterPro" id="IPR000172">
    <property type="entry name" value="GMC_OxRdtase_N"/>
</dbReference>
<dbReference type="GO" id="GO:0050660">
    <property type="term" value="F:flavin adenine dinucleotide binding"/>
    <property type="evidence" value="ECO:0007669"/>
    <property type="project" value="InterPro"/>
</dbReference>
<evidence type="ECO:0000256" key="6">
    <source>
        <dbReference type="RuleBase" id="RU003968"/>
    </source>
</evidence>
<dbReference type="PIRSF" id="PIRSF000137">
    <property type="entry name" value="Alcohol_oxidase"/>
    <property type="match status" value="1"/>
</dbReference>
<dbReference type="Gene3D" id="3.50.50.60">
    <property type="entry name" value="FAD/NAD(P)-binding domain"/>
    <property type="match status" value="1"/>
</dbReference>
<evidence type="ECO:0000256" key="3">
    <source>
        <dbReference type="ARBA" id="ARBA00022630"/>
    </source>
</evidence>
<comment type="cofactor">
    <cofactor evidence="1 5">
        <name>FAD</name>
        <dbReference type="ChEBI" id="CHEBI:57692"/>
    </cofactor>
</comment>
<dbReference type="GO" id="GO:0016614">
    <property type="term" value="F:oxidoreductase activity, acting on CH-OH group of donors"/>
    <property type="evidence" value="ECO:0007669"/>
    <property type="project" value="InterPro"/>
</dbReference>
<dbReference type="PANTHER" id="PTHR11552">
    <property type="entry name" value="GLUCOSE-METHANOL-CHOLINE GMC OXIDOREDUCTASE"/>
    <property type="match status" value="1"/>
</dbReference>
<organism evidence="8 9">
    <name type="scientific">Sphingobium fluviale</name>
    <dbReference type="NCBI Taxonomy" id="2506423"/>
    <lineage>
        <taxon>Bacteria</taxon>
        <taxon>Pseudomonadati</taxon>
        <taxon>Pseudomonadota</taxon>
        <taxon>Alphaproteobacteria</taxon>
        <taxon>Sphingomonadales</taxon>
        <taxon>Sphingomonadaceae</taxon>
        <taxon>Sphingobium</taxon>
    </lineage>
</organism>
<gene>
    <name evidence="8" type="ORF">EQG66_11490</name>
</gene>
<dbReference type="PROSITE" id="PS00623">
    <property type="entry name" value="GMC_OXRED_1"/>
    <property type="match status" value="1"/>
</dbReference>
<keyword evidence="4 5" id="KW-0274">FAD</keyword>
<dbReference type="Proteomes" id="UP000290958">
    <property type="component" value="Unassembled WGS sequence"/>
</dbReference>
<dbReference type="RefSeq" id="WP_129404735.1">
    <property type="nucleotide sequence ID" value="NZ_SBKP01000011.1"/>
</dbReference>
<keyword evidence="3 6" id="KW-0285">Flavoprotein</keyword>